<dbReference type="EMBL" id="LFWA01000008">
    <property type="protein sequence ID" value="KTW30061.1"/>
    <property type="molecule type" value="Genomic_DNA"/>
</dbReference>
<keyword evidence="1" id="KW-0175">Coiled coil</keyword>
<feature type="coiled-coil region" evidence="1">
    <location>
        <begin position="115"/>
        <end position="152"/>
    </location>
</feature>
<evidence type="ECO:0000313" key="2">
    <source>
        <dbReference type="EMBL" id="KTW30061.1"/>
    </source>
</evidence>
<organism evidence="2 3">
    <name type="scientific">Pneumocystis jirovecii (strain RU7)</name>
    <name type="common">Human pneumocystis pneumonia agent</name>
    <dbReference type="NCBI Taxonomy" id="1408657"/>
    <lineage>
        <taxon>Eukaryota</taxon>
        <taxon>Fungi</taxon>
        <taxon>Dikarya</taxon>
        <taxon>Ascomycota</taxon>
        <taxon>Taphrinomycotina</taxon>
        <taxon>Pneumocystomycetes</taxon>
        <taxon>Pneumocystaceae</taxon>
        <taxon>Pneumocystis</taxon>
    </lineage>
</organism>
<dbReference type="AlphaFoldDB" id="A0A0W4ZNW6"/>
<gene>
    <name evidence="2" type="ORF">T551_02005</name>
</gene>
<reference evidence="3" key="1">
    <citation type="journal article" date="2016" name="Nat. Commun.">
        <title>Genome analysis of three Pneumocystis species reveals adaptation mechanisms to life exclusively in mammalian hosts.</title>
        <authorList>
            <person name="Ma L."/>
            <person name="Chen Z."/>
            <person name="Huang D.W."/>
            <person name="Kutty G."/>
            <person name="Ishihara M."/>
            <person name="Wang H."/>
            <person name="Abouelleil A."/>
            <person name="Bishop L."/>
            <person name="Davey E."/>
            <person name="Deng R."/>
            <person name="Deng X."/>
            <person name="Fan L."/>
            <person name="Fantoni G."/>
            <person name="Fitzgerald M."/>
            <person name="Gogineni E."/>
            <person name="Goldberg J.M."/>
            <person name="Handley G."/>
            <person name="Hu X."/>
            <person name="Huber C."/>
            <person name="Jiao X."/>
            <person name="Jones K."/>
            <person name="Levin J.Z."/>
            <person name="Liu Y."/>
            <person name="Macdonald P."/>
            <person name="Melnikov A."/>
            <person name="Raley C."/>
            <person name="Sassi M."/>
            <person name="Sherman B.T."/>
            <person name="Song X."/>
            <person name="Sykes S."/>
            <person name="Tran B."/>
            <person name="Walsh L."/>
            <person name="Xia Y."/>
            <person name="Yang J."/>
            <person name="Young S."/>
            <person name="Zeng Q."/>
            <person name="Zheng X."/>
            <person name="Stephens R."/>
            <person name="Nusbaum C."/>
            <person name="Birren B.W."/>
            <person name="Azadi P."/>
            <person name="Lempicki R.A."/>
            <person name="Cuomo C.A."/>
            <person name="Kovacs J.A."/>
        </authorList>
    </citation>
    <scope>NUCLEOTIDE SEQUENCE [LARGE SCALE GENOMIC DNA]</scope>
    <source>
        <strain evidence="3">RU7</strain>
    </source>
</reference>
<protein>
    <submittedName>
        <fullName evidence="2">Uncharacterized protein</fullName>
    </submittedName>
</protein>
<feature type="coiled-coil region" evidence="1">
    <location>
        <begin position="54"/>
        <end position="88"/>
    </location>
</feature>
<evidence type="ECO:0000313" key="3">
    <source>
        <dbReference type="Proteomes" id="UP000053447"/>
    </source>
</evidence>
<comment type="caution">
    <text evidence="2">The sequence shown here is derived from an EMBL/GenBank/DDBJ whole genome shotgun (WGS) entry which is preliminary data.</text>
</comment>
<dbReference type="RefSeq" id="XP_018229622.1">
    <property type="nucleotide sequence ID" value="XM_018374268.1"/>
</dbReference>
<dbReference type="Proteomes" id="UP000053447">
    <property type="component" value="Unassembled WGS sequence"/>
</dbReference>
<proteinExistence type="predicted"/>
<dbReference type="OrthoDB" id="5410356at2759"/>
<keyword evidence="3" id="KW-1185">Reference proteome</keyword>
<sequence>MIRDGTTVCLDLETHSYDVCSGSYTIELSDGECSCAQNIQENLTAYVNKLKWEIAGKNKDKEKLFDDYENLQEKYNNLLLSYESLKISSSKQLTDLKRQLSSIKSEMDRNMNCVYEELEIKALQLNKMKQKLEKLRNANHMANEHIRTLQLNFDLERNRWKEEKIRLCSNKYSIKKMKELEELMLLHRQYENMRFDIPETRENSVYTSGTSINAIHEDIMTNNSFDNFFSNKTLAAELSLCSDIDQGSNTQIPQLLDFFDKNNSRPLSNVILNSENHENTIMTIPNECITKYASKNDINLQTDIVAFLGECKEVPGDDVSSSIPPAQEITVSEKSTPINAVQKNTFDSLKSENLNSLKFKKSVKNVLTNQKHYVSPATNFFKRQFFSIYPPLPIPIRKTSLVFKKASALSCRMANITLKIPENKDSCSNYFHALHIISNIPYKNNLNRLLKRRSLMIDDVSNSGRKLFVTRQSFFASL</sequence>
<dbReference type="VEuPathDB" id="FungiDB:T551_02005"/>
<dbReference type="GeneID" id="28940523"/>
<name>A0A0W4ZNW6_PNEJ7</name>
<accession>A0A0W4ZNW6</accession>
<evidence type="ECO:0000256" key="1">
    <source>
        <dbReference type="SAM" id="Coils"/>
    </source>
</evidence>